<name>A0A1Y2BPI2_9FUNG</name>
<dbReference type="PANTHER" id="PTHR35332:SF2">
    <property type="entry name" value="REGULATION OF ENOLASE PROTEIN 1"/>
    <property type="match status" value="1"/>
</dbReference>
<keyword evidence="2" id="KW-1185">Reference proteome</keyword>
<dbReference type="Pfam" id="PF07081">
    <property type="entry name" value="DUF1349"/>
    <property type="match status" value="1"/>
</dbReference>
<proteinExistence type="predicted"/>
<reference evidence="1 2" key="1">
    <citation type="submission" date="2016-07" db="EMBL/GenBank/DDBJ databases">
        <title>Pervasive Adenine N6-methylation of Active Genes in Fungi.</title>
        <authorList>
            <consortium name="DOE Joint Genome Institute"/>
            <person name="Mondo S.J."/>
            <person name="Dannebaum R.O."/>
            <person name="Kuo R.C."/>
            <person name="Labutti K."/>
            <person name="Haridas S."/>
            <person name="Kuo A."/>
            <person name="Salamov A."/>
            <person name="Ahrendt S.R."/>
            <person name="Lipzen A."/>
            <person name="Sullivan W."/>
            <person name="Andreopoulos W.B."/>
            <person name="Clum A."/>
            <person name="Lindquist E."/>
            <person name="Daum C."/>
            <person name="Ramamoorthy G.K."/>
            <person name="Gryganskyi A."/>
            <person name="Culley D."/>
            <person name="Magnuson J.K."/>
            <person name="James T.Y."/>
            <person name="O'Malley M.A."/>
            <person name="Stajich J.E."/>
            <person name="Spatafora J.W."/>
            <person name="Visel A."/>
            <person name="Grigoriev I.V."/>
        </authorList>
    </citation>
    <scope>NUCLEOTIDE SEQUENCE [LARGE SCALE GENOMIC DNA]</scope>
    <source>
        <strain evidence="1 2">JEL800</strain>
    </source>
</reference>
<dbReference type="EMBL" id="MCGO01000054">
    <property type="protein sequence ID" value="ORY36663.1"/>
    <property type="molecule type" value="Genomic_DNA"/>
</dbReference>
<dbReference type="AlphaFoldDB" id="A0A1Y2BPI2"/>
<dbReference type="PANTHER" id="PTHR35332">
    <property type="entry name" value="REGULATION OF ENOLASE PROTEIN 1"/>
    <property type="match status" value="1"/>
</dbReference>
<dbReference type="Proteomes" id="UP000193642">
    <property type="component" value="Unassembled WGS sequence"/>
</dbReference>
<organism evidence="1 2">
    <name type="scientific">Rhizoclosmatium globosum</name>
    <dbReference type="NCBI Taxonomy" id="329046"/>
    <lineage>
        <taxon>Eukaryota</taxon>
        <taxon>Fungi</taxon>
        <taxon>Fungi incertae sedis</taxon>
        <taxon>Chytridiomycota</taxon>
        <taxon>Chytridiomycota incertae sedis</taxon>
        <taxon>Chytridiomycetes</taxon>
        <taxon>Chytridiales</taxon>
        <taxon>Chytriomycetaceae</taxon>
        <taxon>Rhizoclosmatium</taxon>
    </lineage>
</organism>
<evidence type="ECO:0000313" key="1">
    <source>
        <dbReference type="EMBL" id="ORY36663.1"/>
    </source>
</evidence>
<dbReference type="Gene3D" id="2.60.120.200">
    <property type="match status" value="1"/>
</dbReference>
<dbReference type="OrthoDB" id="42525at2759"/>
<gene>
    <name evidence="1" type="ORF">BCR33DRAFT_701480</name>
</gene>
<dbReference type="InterPro" id="IPR009784">
    <property type="entry name" value="DUF1349"/>
</dbReference>
<accession>A0A1Y2BPI2</accession>
<protein>
    <recommendedName>
        <fullName evidence="3">DUF1349-domain-containing protein</fullName>
    </recommendedName>
</protein>
<comment type="caution">
    <text evidence="1">The sequence shown here is derived from an EMBL/GenBank/DDBJ whole genome shotgun (WGS) entry which is preliminary data.</text>
</comment>
<evidence type="ECO:0000313" key="2">
    <source>
        <dbReference type="Proteomes" id="UP000193642"/>
    </source>
</evidence>
<evidence type="ECO:0008006" key="3">
    <source>
        <dbReference type="Google" id="ProtNLM"/>
    </source>
</evidence>
<sequence>MGELVEVTAQPSTDIWRKPPHTDIFNAPTSKQQHGSLSSFKSVRATFSGPWKEQFDQGGIVLSVSNSNSNSDSTSPKKWVKAGVELFNKVPRLGVVATDSWSDWSVAPVVDAASQSHFVSIELVKENLDGYGDSLWVYQVVDGVRLPLREVTWFFGPESDGATLSVAAYAARPNNKTEEDLVVQFKEFVVEWK</sequence>